<dbReference type="Gene3D" id="3.60.40.10">
    <property type="entry name" value="PPM-type phosphatase domain"/>
    <property type="match status" value="1"/>
</dbReference>
<dbReference type="CDD" id="cd00143">
    <property type="entry name" value="PP2Cc"/>
    <property type="match status" value="1"/>
</dbReference>
<evidence type="ECO:0000256" key="1">
    <source>
        <dbReference type="ARBA" id="ARBA00013081"/>
    </source>
</evidence>
<evidence type="ECO:0000256" key="4">
    <source>
        <dbReference type="ARBA" id="ARBA00047761"/>
    </source>
</evidence>
<evidence type="ECO:0000313" key="9">
    <source>
        <dbReference type="Proteomes" id="UP000734854"/>
    </source>
</evidence>
<dbReference type="SUPFAM" id="SSF81606">
    <property type="entry name" value="PP2C-like"/>
    <property type="match status" value="1"/>
</dbReference>
<dbReference type="PANTHER" id="PTHR47992">
    <property type="entry name" value="PROTEIN PHOSPHATASE"/>
    <property type="match status" value="1"/>
</dbReference>
<proteinExistence type="predicted"/>
<dbReference type="AlphaFoldDB" id="A0A8J5LFB5"/>
<dbReference type="GO" id="GO:0004722">
    <property type="term" value="F:protein serine/threonine phosphatase activity"/>
    <property type="evidence" value="ECO:0007669"/>
    <property type="project" value="UniProtKB-EC"/>
</dbReference>
<dbReference type="Pfam" id="PF00481">
    <property type="entry name" value="PP2C"/>
    <property type="match status" value="1"/>
</dbReference>
<feature type="domain" description="PPM-type phosphatase" evidence="7">
    <location>
        <begin position="54"/>
        <end position="343"/>
    </location>
</feature>
<dbReference type="InterPro" id="IPR015655">
    <property type="entry name" value="PP2C"/>
</dbReference>
<comment type="catalytic activity">
    <reaction evidence="5">
        <text>O-phospho-L-threonyl-[protein] + H2O = L-threonyl-[protein] + phosphate</text>
        <dbReference type="Rhea" id="RHEA:47004"/>
        <dbReference type="Rhea" id="RHEA-COMP:11060"/>
        <dbReference type="Rhea" id="RHEA-COMP:11605"/>
        <dbReference type="ChEBI" id="CHEBI:15377"/>
        <dbReference type="ChEBI" id="CHEBI:30013"/>
        <dbReference type="ChEBI" id="CHEBI:43474"/>
        <dbReference type="ChEBI" id="CHEBI:61977"/>
        <dbReference type="EC" id="3.1.3.16"/>
    </reaction>
</comment>
<reference evidence="8 9" key="1">
    <citation type="submission" date="2020-08" db="EMBL/GenBank/DDBJ databases">
        <title>Plant Genome Project.</title>
        <authorList>
            <person name="Zhang R.-G."/>
        </authorList>
    </citation>
    <scope>NUCLEOTIDE SEQUENCE [LARGE SCALE GENOMIC DNA]</scope>
    <source>
        <tissue evidence="8">Rhizome</tissue>
    </source>
</reference>
<accession>A0A8J5LFB5</accession>
<evidence type="ECO:0000256" key="3">
    <source>
        <dbReference type="ARBA" id="ARBA00022912"/>
    </source>
</evidence>
<comment type="caution">
    <text evidence="8">The sequence shown here is derived from an EMBL/GenBank/DDBJ whole genome shotgun (WGS) entry which is preliminary data.</text>
</comment>
<sequence>MRREREGDREMGTCFSSDCSGEKASPAGKQEGDENTVYVGLDDELSPGAKGRRIASLYSLQGKKGLNQDAAILCKGYGDEDGLFCGVFDGHGRNGHFISKFVRDYLPSLTLGERNSLQQANEGSSSNTSSVSSSSSSTEMLDEWNEACVNAFRAMDQELVLKLELDCTYSGTTAGKDLVIANLGDSRAVLAAVSEDGRRLEALQLTTDLKPSVPQEAERIRKSNGRVFALKSEPHIQRVWLPDENYPGLAMARAFGDFHLKKYGVISVPEVSRYNLTHRDLFVVLATDGVWDVLTNEEVVSAVWSSSSHEESSRRLVEVARRRWKSKFPSAKVDDCTAACVFFQERREGLLLPQTL</sequence>
<dbReference type="EC" id="3.1.3.16" evidence="1"/>
<feature type="region of interest" description="Disordered" evidence="6">
    <location>
        <begin position="1"/>
        <end position="34"/>
    </location>
</feature>
<gene>
    <name evidence="8" type="ORF">ZIOFF_028752</name>
</gene>
<evidence type="ECO:0000313" key="8">
    <source>
        <dbReference type="EMBL" id="KAG6510718.1"/>
    </source>
</evidence>
<evidence type="ECO:0000256" key="6">
    <source>
        <dbReference type="SAM" id="MobiDB-lite"/>
    </source>
</evidence>
<evidence type="ECO:0000256" key="2">
    <source>
        <dbReference type="ARBA" id="ARBA00022801"/>
    </source>
</evidence>
<organism evidence="8 9">
    <name type="scientific">Zingiber officinale</name>
    <name type="common">Ginger</name>
    <name type="synonym">Amomum zingiber</name>
    <dbReference type="NCBI Taxonomy" id="94328"/>
    <lineage>
        <taxon>Eukaryota</taxon>
        <taxon>Viridiplantae</taxon>
        <taxon>Streptophyta</taxon>
        <taxon>Embryophyta</taxon>
        <taxon>Tracheophyta</taxon>
        <taxon>Spermatophyta</taxon>
        <taxon>Magnoliopsida</taxon>
        <taxon>Liliopsida</taxon>
        <taxon>Zingiberales</taxon>
        <taxon>Zingiberaceae</taxon>
        <taxon>Zingiber</taxon>
    </lineage>
</organism>
<protein>
    <recommendedName>
        <fullName evidence="1">protein-serine/threonine phosphatase</fullName>
        <ecNumber evidence="1">3.1.3.16</ecNumber>
    </recommendedName>
</protein>
<feature type="compositionally biased region" description="Basic and acidic residues" evidence="6">
    <location>
        <begin position="1"/>
        <end position="11"/>
    </location>
</feature>
<keyword evidence="2" id="KW-0378">Hydrolase</keyword>
<dbReference type="Proteomes" id="UP000734854">
    <property type="component" value="Unassembled WGS sequence"/>
</dbReference>
<evidence type="ECO:0000256" key="5">
    <source>
        <dbReference type="ARBA" id="ARBA00048336"/>
    </source>
</evidence>
<dbReference type="PROSITE" id="PS51746">
    <property type="entry name" value="PPM_2"/>
    <property type="match status" value="1"/>
</dbReference>
<dbReference type="InterPro" id="IPR001932">
    <property type="entry name" value="PPM-type_phosphatase-like_dom"/>
</dbReference>
<evidence type="ECO:0000259" key="7">
    <source>
        <dbReference type="PROSITE" id="PS51746"/>
    </source>
</evidence>
<name>A0A8J5LFB5_ZINOF</name>
<dbReference type="InterPro" id="IPR036457">
    <property type="entry name" value="PPM-type-like_dom_sf"/>
</dbReference>
<dbReference type="SMART" id="SM00332">
    <property type="entry name" value="PP2Cc"/>
    <property type="match status" value="1"/>
</dbReference>
<keyword evidence="3" id="KW-0904">Protein phosphatase</keyword>
<dbReference type="EMBL" id="JACMSC010000008">
    <property type="protein sequence ID" value="KAG6510718.1"/>
    <property type="molecule type" value="Genomic_DNA"/>
</dbReference>
<comment type="catalytic activity">
    <reaction evidence="4">
        <text>O-phospho-L-seryl-[protein] + H2O = L-seryl-[protein] + phosphate</text>
        <dbReference type="Rhea" id="RHEA:20629"/>
        <dbReference type="Rhea" id="RHEA-COMP:9863"/>
        <dbReference type="Rhea" id="RHEA-COMP:11604"/>
        <dbReference type="ChEBI" id="CHEBI:15377"/>
        <dbReference type="ChEBI" id="CHEBI:29999"/>
        <dbReference type="ChEBI" id="CHEBI:43474"/>
        <dbReference type="ChEBI" id="CHEBI:83421"/>
        <dbReference type="EC" id="3.1.3.16"/>
    </reaction>
</comment>
<keyword evidence="9" id="KW-1185">Reference proteome</keyword>